<feature type="signal peptide" evidence="1">
    <location>
        <begin position="1"/>
        <end position="22"/>
    </location>
</feature>
<dbReference type="OrthoDB" id="5983982at2759"/>
<protein>
    <recommendedName>
        <fullName evidence="2">SUEL-type lectin domain-containing protein</fullName>
    </recommendedName>
</protein>
<dbReference type="AlphaFoldDB" id="A0A913XZG8"/>
<evidence type="ECO:0000256" key="1">
    <source>
        <dbReference type="SAM" id="SignalP"/>
    </source>
</evidence>
<keyword evidence="4" id="KW-1185">Reference proteome</keyword>
<accession>A0A913XZG8</accession>
<reference evidence="3" key="1">
    <citation type="submission" date="2022-11" db="UniProtKB">
        <authorList>
            <consortium name="EnsemblMetazoa"/>
        </authorList>
    </citation>
    <scope>IDENTIFICATION</scope>
</reference>
<dbReference type="PANTHER" id="PTHR46780">
    <property type="entry name" value="PROTEIN EVA-1"/>
    <property type="match status" value="1"/>
</dbReference>
<evidence type="ECO:0000313" key="3">
    <source>
        <dbReference type="EnsemblMetazoa" id="XP_020912237.1"/>
    </source>
</evidence>
<dbReference type="InterPro" id="IPR000922">
    <property type="entry name" value="Lectin_gal-bd_dom"/>
</dbReference>
<evidence type="ECO:0000259" key="2">
    <source>
        <dbReference type="PROSITE" id="PS50228"/>
    </source>
</evidence>
<dbReference type="Pfam" id="PF02140">
    <property type="entry name" value="SUEL_Lectin"/>
    <property type="match status" value="1"/>
</dbReference>
<dbReference type="GO" id="GO:0030246">
    <property type="term" value="F:carbohydrate binding"/>
    <property type="evidence" value="ECO:0007669"/>
    <property type="project" value="InterPro"/>
</dbReference>
<dbReference type="RefSeq" id="XP_020912237.1">
    <property type="nucleotide sequence ID" value="XM_021056578.2"/>
</dbReference>
<dbReference type="PROSITE" id="PS50228">
    <property type="entry name" value="SUEL_LECTIN"/>
    <property type="match status" value="1"/>
</dbReference>
<proteinExistence type="predicted"/>
<dbReference type="GeneID" id="110249984"/>
<dbReference type="Proteomes" id="UP000887567">
    <property type="component" value="Unplaced"/>
</dbReference>
<sequence>MKSLKTLLLMVYTMVCLGMSWGRSNSDFTQMRSLRVDIFCENTTAKFSCDFPSLIQVKSASFGRASSDFCVTNRDSDWQPCDLVDKKELLKELCDYKNKCEVEVTEKIFGNKLCPDVAKYLNLVFACVQNPKTPKPFTTTTMPTTTTNTTTNHTRLTTNTTTMLNTTPTTTPTKPRTIPGRKIKKARVKDEKKPITFNPDGSVELDFLSNSSPSKFSSSVLGITVVLVFSFL</sequence>
<evidence type="ECO:0000313" key="4">
    <source>
        <dbReference type="Proteomes" id="UP000887567"/>
    </source>
</evidence>
<keyword evidence="1" id="KW-0732">Signal</keyword>
<dbReference type="CDD" id="cd22823">
    <property type="entry name" value="Gal_Rha_Lectin"/>
    <property type="match status" value="1"/>
</dbReference>
<feature type="chain" id="PRO_5037471209" description="SUEL-type lectin domain-containing protein" evidence="1">
    <location>
        <begin position="23"/>
        <end position="232"/>
    </location>
</feature>
<name>A0A913XZG8_EXADI</name>
<feature type="domain" description="SUEL-type lectin" evidence="2">
    <location>
        <begin position="39"/>
        <end position="128"/>
    </location>
</feature>
<dbReference type="Gene3D" id="2.60.120.740">
    <property type="match status" value="1"/>
</dbReference>
<dbReference type="EnsemblMetazoa" id="XM_021056578.2">
    <property type="protein sequence ID" value="XP_020912237.1"/>
    <property type="gene ID" value="LOC110249984"/>
</dbReference>
<dbReference type="InterPro" id="IPR043159">
    <property type="entry name" value="Lectin_gal-bd_sf"/>
</dbReference>
<organism evidence="3 4">
    <name type="scientific">Exaiptasia diaphana</name>
    <name type="common">Tropical sea anemone</name>
    <name type="synonym">Aiptasia pulchella</name>
    <dbReference type="NCBI Taxonomy" id="2652724"/>
    <lineage>
        <taxon>Eukaryota</taxon>
        <taxon>Metazoa</taxon>
        <taxon>Cnidaria</taxon>
        <taxon>Anthozoa</taxon>
        <taxon>Hexacorallia</taxon>
        <taxon>Actiniaria</taxon>
        <taxon>Aiptasiidae</taxon>
        <taxon>Exaiptasia</taxon>
    </lineage>
</organism>